<feature type="domain" description="SnoaL-like" evidence="2">
    <location>
        <begin position="29"/>
        <end position="142"/>
    </location>
</feature>
<evidence type="ECO:0000256" key="1">
    <source>
        <dbReference type="SAM" id="SignalP"/>
    </source>
</evidence>
<dbReference type="SUPFAM" id="SSF54427">
    <property type="entry name" value="NTF2-like"/>
    <property type="match status" value="1"/>
</dbReference>
<evidence type="ECO:0000259" key="2">
    <source>
        <dbReference type="Pfam" id="PF13474"/>
    </source>
</evidence>
<dbReference type="EMBL" id="JBHUOK010000004">
    <property type="protein sequence ID" value="MFD2788670.1"/>
    <property type="molecule type" value="Genomic_DNA"/>
</dbReference>
<organism evidence="3 4">
    <name type="scientific">Arenibacter antarcticus</name>
    <dbReference type="NCBI Taxonomy" id="2040469"/>
    <lineage>
        <taxon>Bacteria</taxon>
        <taxon>Pseudomonadati</taxon>
        <taxon>Bacteroidota</taxon>
        <taxon>Flavobacteriia</taxon>
        <taxon>Flavobacteriales</taxon>
        <taxon>Flavobacteriaceae</taxon>
        <taxon>Arenibacter</taxon>
    </lineage>
</organism>
<dbReference type="InterPro" id="IPR032710">
    <property type="entry name" value="NTF2-like_dom_sf"/>
</dbReference>
<sequence length="167" mass="19457">MNKCCILLLTFILFYVPMWSQEVAVKQAINSVIDQWHLAAAEARLEDYFNAMSANAIFIGTDARENWHKDEFLRYAKPHFDKGKAWNFTALERNLYVNDNENIAWFDELLDTQMKLCRGSGVLQKIDGDWKISHYVLSIVIPNQNVSEVVQIKQETDDDIIEELKKQ</sequence>
<evidence type="ECO:0000313" key="4">
    <source>
        <dbReference type="Proteomes" id="UP001597532"/>
    </source>
</evidence>
<dbReference type="Gene3D" id="3.10.450.50">
    <property type="match status" value="1"/>
</dbReference>
<proteinExistence type="predicted"/>
<keyword evidence="4" id="KW-1185">Reference proteome</keyword>
<gene>
    <name evidence="3" type="ORF">ACFS1K_02730</name>
</gene>
<name>A0ABW5VBK6_9FLAO</name>
<dbReference type="RefSeq" id="WP_251806927.1">
    <property type="nucleotide sequence ID" value="NZ_JBHUOK010000004.1"/>
</dbReference>
<reference evidence="4" key="1">
    <citation type="journal article" date="2019" name="Int. J. Syst. Evol. Microbiol.">
        <title>The Global Catalogue of Microorganisms (GCM) 10K type strain sequencing project: providing services to taxonomists for standard genome sequencing and annotation.</title>
        <authorList>
            <consortium name="The Broad Institute Genomics Platform"/>
            <consortium name="The Broad Institute Genome Sequencing Center for Infectious Disease"/>
            <person name="Wu L."/>
            <person name="Ma J."/>
        </authorList>
    </citation>
    <scope>NUCLEOTIDE SEQUENCE [LARGE SCALE GENOMIC DNA]</scope>
    <source>
        <strain evidence="4">KCTC 52924</strain>
    </source>
</reference>
<feature type="signal peptide" evidence="1">
    <location>
        <begin position="1"/>
        <end position="20"/>
    </location>
</feature>
<dbReference type="Proteomes" id="UP001597532">
    <property type="component" value="Unassembled WGS sequence"/>
</dbReference>
<comment type="caution">
    <text evidence="3">The sequence shown here is derived from an EMBL/GenBank/DDBJ whole genome shotgun (WGS) entry which is preliminary data.</text>
</comment>
<evidence type="ECO:0000313" key="3">
    <source>
        <dbReference type="EMBL" id="MFD2788670.1"/>
    </source>
</evidence>
<dbReference type="Pfam" id="PF13474">
    <property type="entry name" value="SnoaL_3"/>
    <property type="match status" value="1"/>
</dbReference>
<accession>A0ABW5VBK6</accession>
<keyword evidence="1" id="KW-0732">Signal</keyword>
<protein>
    <submittedName>
        <fullName evidence="3">Nuclear transport factor 2 family protein</fullName>
    </submittedName>
</protein>
<feature type="chain" id="PRO_5046952284" evidence="1">
    <location>
        <begin position="21"/>
        <end position="167"/>
    </location>
</feature>
<dbReference type="InterPro" id="IPR037401">
    <property type="entry name" value="SnoaL-like"/>
</dbReference>